<sequence length="345" mass="38205">MNGLKEPNLICRKPPGSKPPPKMIPHFPPSGSFGRGVDSQNSTEIFFVLLGLSQYPRAQTAFFCLLLLSYTITLLGNGLILLLICYDRRLHTPMYFFLSNLSFLDVCYTTASVPQMLVNCLVSVPVISLGHCLAQMVVGLYLGVVECLLLAAMAYDRCVAIVDPLRYPVHMGPQLCSLLAGTSWTAPFLLTVVPVLTMPLEFCGRQVINHFSCELLALLKLACSDLQFYELLMVCTSALTLLAPFAFIVASYGRILVAVLRMQSTEGHGKAFSTCGSHLTVVVLFYGSAIAMYMMPQDKIIRDRDKIISISYGVLTPMMNPLIYSLRNKDMKGALRRLLRRKAEV</sequence>
<name>A0A384DDA4_URSMA</name>
<feature type="transmembrane region" description="Helical" evidence="13">
    <location>
        <begin position="271"/>
        <end position="295"/>
    </location>
</feature>
<dbReference type="GeneID" id="103677306"/>
<feature type="transmembrane region" description="Helical" evidence="13">
    <location>
        <begin position="175"/>
        <end position="196"/>
    </location>
</feature>
<keyword evidence="11 12" id="KW-0807">Transducer</keyword>
<feature type="transmembrane region" description="Helical" evidence="13">
    <location>
        <begin position="95"/>
        <end position="113"/>
    </location>
</feature>
<dbReference type="GO" id="GO:0005886">
    <property type="term" value="C:plasma membrane"/>
    <property type="evidence" value="ECO:0007669"/>
    <property type="project" value="UniProtKB-SubCell"/>
</dbReference>
<dbReference type="PROSITE" id="PS50262">
    <property type="entry name" value="G_PROTEIN_RECEP_F1_2"/>
    <property type="match status" value="1"/>
</dbReference>
<feature type="transmembrane region" description="Helical" evidence="13">
    <location>
        <begin position="307"/>
        <end position="326"/>
    </location>
</feature>
<keyword evidence="4 13" id="KW-0716">Sensory transduction</keyword>
<dbReference type="PROSITE" id="PS00237">
    <property type="entry name" value="G_PROTEIN_RECEP_F1_1"/>
    <property type="match status" value="1"/>
</dbReference>
<dbReference type="PRINTS" id="PR00245">
    <property type="entry name" value="OLFACTORYR"/>
</dbReference>
<evidence type="ECO:0000313" key="16">
    <source>
        <dbReference type="Proteomes" id="UP000261680"/>
    </source>
</evidence>
<dbReference type="RefSeq" id="XP_008704799.2">
    <property type="nucleotide sequence ID" value="XM_008706577.2"/>
</dbReference>
<evidence type="ECO:0000256" key="6">
    <source>
        <dbReference type="ARBA" id="ARBA00022725"/>
    </source>
</evidence>
<evidence type="ECO:0000313" key="17">
    <source>
        <dbReference type="RefSeq" id="XP_008704799.2"/>
    </source>
</evidence>
<organism evidence="16 17">
    <name type="scientific">Ursus maritimus</name>
    <name type="common">Polar bear</name>
    <name type="synonym">Thalarctos maritimus</name>
    <dbReference type="NCBI Taxonomy" id="29073"/>
    <lineage>
        <taxon>Eukaryota</taxon>
        <taxon>Metazoa</taxon>
        <taxon>Chordata</taxon>
        <taxon>Craniata</taxon>
        <taxon>Vertebrata</taxon>
        <taxon>Euteleostomi</taxon>
        <taxon>Mammalia</taxon>
        <taxon>Eutheria</taxon>
        <taxon>Laurasiatheria</taxon>
        <taxon>Carnivora</taxon>
        <taxon>Caniformia</taxon>
        <taxon>Ursidae</taxon>
        <taxon>Ursus</taxon>
    </lineage>
</organism>
<dbReference type="PANTHER" id="PTHR26453">
    <property type="entry name" value="OLFACTORY RECEPTOR"/>
    <property type="match status" value="1"/>
</dbReference>
<dbReference type="SUPFAM" id="SSF81321">
    <property type="entry name" value="Family A G protein-coupled receptor-like"/>
    <property type="match status" value="1"/>
</dbReference>
<feature type="region of interest" description="Disordered" evidence="14">
    <location>
        <begin position="1"/>
        <end position="22"/>
    </location>
</feature>
<reference evidence="17" key="1">
    <citation type="submission" date="2025-08" db="UniProtKB">
        <authorList>
            <consortium name="RefSeq"/>
        </authorList>
    </citation>
    <scope>IDENTIFICATION</scope>
    <source>
        <tissue evidence="17">Whole blood</tissue>
    </source>
</reference>
<proteinExistence type="inferred from homology"/>
<evidence type="ECO:0000259" key="15">
    <source>
        <dbReference type="PROSITE" id="PS50262"/>
    </source>
</evidence>
<keyword evidence="9 13" id="KW-0472">Membrane</keyword>
<evidence type="ECO:0000256" key="2">
    <source>
        <dbReference type="ARBA" id="ARBA00004651"/>
    </source>
</evidence>
<accession>A0A384DDA4</accession>
<comment type="function">
    <text evidence="1">Putative odorant or sperm cell receptor.</text>
</comment>
<protein>
    <recommendedName>
        <fullName evidence="13">Olfactory receptor</fullName>
    </recommendedName>
</protein>
<keyword evidence="7 13" id="KW-1133">Transmembrane helix</keyword>
<keyword evidence="8 12" id="KW-0297">G-protein coupled receptor</keyword>
<dbReference type="InterPro" id="IPR000276">
    <property type="entry name" value="GPCR_Rhodpsn"/>
</dbReference>
<dbReference type="PRINTS" id="PR00237">
    <property type="entry name" value="GPCRRHODOPSN"/>
</dbReference>
<dbReference type="InterPro" id="IPR000725">
    <property type="entry name" value="Olfact_rcpt"/>
</dbReference>
<evidence type="ECO:0000256" key="3">
    <source>
        <dbReference type="ARBA" id="ARBA00022475"/>
    </source>
</evidence>
<comment type="similarity">
    <text evidence="12">Belongs to the G-protein coupled receptor 1 family.</text>
</comment>
<evidence type="ECO:0000256" key="11">
    <source>
        <dbReference type="ARBA" id="ARBA00023224"/>
    </source>
</evidence>
<dbReference type="GO" id="GO:0004984">
    <property type="term" value="F:olfactory receptor activity"/>
    <property type="evidence" value="ECO:0007669"/>
    <property type="project" value="InterPro"/>
</dbReference>
<evidence type="ECO:0000256" key="10">
    <source>
        <dbReference type="ARBA" id="ARBA00023170"/>
    </source>
</evidence>
<dbReference type="InterPro" id="IPR017452">
    <property type="entry name" value="GPCR_Rhodpsn_7TM"/>
</dbReference>
<dbReference type="Pfam" id="PF13853">
    <property type="entry name" value="7tm_4"/>
    <property type="match status" value="1"/>
</dbReference>
<gene>
    <name evidence="17" type="primary">LOC103677306</name>
</gene>
<dbReference type="KEGG" id="umr:103677306"/>
<dbReference type="Proteomes" id="UP000261680">
    <property type="component" value="Unplaced"/>
</dbReference>
<feature type="domain" description="G-protein coupled receptors family 1 profile" evidence="15">
    <location>
        <begin position="76"/>
        <end position="324"/>
    </location>
</feature>
<evidence type="ECO:0000256" key="12">
    <source>
        <dbReference type="RuleBase" id="RU000688"/>
    </source>
</evidence>
<keyword evidence="10 12" id="KW-0675">Receptor</keyword>
<dbReference type="FunFam" id="1.20.1070.10:FF:000005">
    <property type="entry name" value="Olfactory receptor"/>
    <property type="match status" value="1"/>
</dbReference>
<keyword evidence="5 12" id="KW-0812">Transmembrane</keyword>
<evidence type="ECO:0000256" key="7">
    <source>
        <dbReference type="ARBA" id="ARBA00022989"/>
    </source>
</evidence>
<evidence type="ECO:0000256" key="9">
    <source>
        <dbReference type="ARBA" id="ARBA00023136"/>
    </source>
</evidence>
<evidence type="ECO:0000256" key="8">
    <source>
        <dbReference type="ARBA" id="ARBA00023040"/>
    </source>
</evidence>
<keyword evidence="6 13" id="KW-0552">Olfaction</keyword>
<dbReference type="CDD" id="cd15431">
    <property type="entry name" value="7tmA_OR13H-like"/>
    <property type="match status" value="1"/>
</dbReference>
<evidence type="ECO:0000256" key="5">
    <source>
        <dbReference type="ARBA" id="ARBA00022692"/>
    </source>
</evidence>
<feature type="transmembrane region" description="Helical" evidence="13">
    <location>
        <begin position="133"/>
        <end position="155"/>
    </location>
</feature>
<comment type="subcellular location">
    <subcellularLocation>
        <location evidence="2 13">Cell membrane</location>
        <topology evidence="2 13">Multi-pass membrane protein</topology>
    </subcellularLocation>
</comment>
<feature type="transmembrane region" description="Helical" evidence="13">
    <location>
        <begin position="60"/>
        <end position="83"/>
    </location>
</feature>
<evidence type="ECO:0000256" key="4">
    <source>
        <dbReference type="ARBA" id="ARBA00022606"/>
    </source>
</evidence>
<evidence type="ECO:0000256" key="1">
    <source>
        <dbReference type="ARBA" id="ARBA00003929"/>
    </source>
</evidence>
<feature type="transmembrane region" description="Helical" evidence="13">
    <location>
        <begin position="228"/>
        <end position="250"/>
    </location>
</feature>
<evidence type="ECO:0000256" key="13">
    <source>
        <dbReference type="RuleBase" id="RU363047"/>
    </source>
</evidence>
<dbReference type="GO" id="GO:0004930">
    <property type="term" value="F:G protein-coupled receptor activity"/>
    <property type="evidence" value="ECO:0007669"/>
    <property type="project" value="UniProtKB-KW"/>
</dbReference>
<dbReference type="Gene3D" id="1.20.1070.10">
    <property type="entry name" value="Rhodopsin 7-helix transmembrane proteins"/>
    <property type="match status" value="1"/>
</dbReference>
<evidence type="ECO:0000256" key="14">
    <source>
        <dbReference type="SAM" id="MobiDB-lite"/>
    </source>
</evidence>
<keyword evidence="3 13" id="KW-1003">Cell membrane</keyword>
<dbReference type="OrthoDB" id="9018891at2759"/>
<dbReference type="AlphaFoldDB" id="A0A384DDA4"/>
<keyword evidence="16" id="KW-1185">Reference proteome</keyword>